<keyword evidence="4 9" id="KW-0997">Cell inner membrane</keyword>
<dbReference type="Pfam" id="PF04290">
    <property type="entry name" value="DctQ"/>
    <property type="match status" value="1"/>
</dbReference>
<keyword evidence="2 9" id="KW-0813">Transport</keyword>
<evidence type="ECO:0000256" key="3">
    <source>
        <dbReference type="ARBA" id="ARBA00022475"/>
    </source>
</evidence>
<evidence type="ECO:0000256" key="1">
    <source>
        <dbReference type="ARBA" id="ARBA00004429"/>
    </source>
</evidence>
<evidence type="ECO:0000313" key="12">
    <source>
        <dbReference type="Proteomes" id="UP000515317"/>
    </source>
</evidence>
<reference evidence="11 12" key="1">
    <citation type="submission" date="2020-08" db="EMBL/GenBank/DDBJ databases">
        <title>Genome sequence of Rhizobiales bacterium strain IZ6.</title>
        <authorList>
            <person name="Nakai R."/>
            <person name="Naganuma T."/>
        </authorList>
    </citation>
    <scope>NUCLEOTIDE SEQUENCE [LARGE SCALE GENOMIC DNA]</scope>
    <source>
        <strain evidence="11 12">IZ6</strain>
    </source>
</reference>
<feature type="transmembrane region" description="Helical" evidence="9">
    <location>
        <begin position="139"/>
        <end position="164"/>
    </location>
</feature>
<evidence type="ECO:0000256" key="8">
    <source>
        <dbReference type="ARBA" id="ARBA00038436"/>
    </source>
</evidence>
<name>A0A6S6QHJ3_9HYPH</name>
<evidence type="ECO:0000256" key="2">
    <source>
        <dbReference type="ARBA" id="ARBA00022448"/>
    </source>
</evidence>
<dbReference type="AlphaFoldDB" id="A0A6S6QHJ3"/>
<evidence type="ECO:0000256" key="6">
    <source>
        <dbReference type="ARBA" id="ARBA00022989"/>
    </source>
</evidence>
<dbReference type="PANTHER" id="PTHR35011:SF2">
    <property type="entry name" value="2,3-DIKETO-L-GULONATE TRAP TRANSPORTER SMALL PERMEASE PROTEIN YIAM"/>
    <property type="match status" value="1"/>
</dbReference>
<protein>
    <recommendedName>
        <fullName evidence="9">TRAP transporter small permease protein</fullName>
    </recommendedName>
</protein>
<comment type="subcellular location">
    <subcellularLocation>
        <location evidence="1 9">Cell inner membrane</location>
        <topology evidence="1 9">Multi-pass membrane protein</topology>
    </subcellularLocation>
</comment>
<keyword evidence="5 9" id="KW-0812">Transmembrane</keyword>
<dbReference type="GO" id="GO:0005886">
    <property type="term" value="C:plasma membrane"/>
    <property type="evidence" value="ECO:0007669"/>
    <property type="project" value="UniProtKB-SubCell"/>
</dbReference>
<dbReference type="GO" id="GO:0015740">
    <property type="term" value="P:C4-dicarboxylate transport"/>
    <property type="evidence" value="ECO:0007669"/>
    <property type="project" value="TreeGrafter"/>
</dbReference>
<keyword evidence="7 9" id="KW-0472">Membrane</keyword>
<comment type="caution">
    <text evidence="9">Lacks conserved residue(s) required for the propagation of feature annotation.</text>
</comment>
<comment type="subunit">
    <text evidence="9">The complex comprises the extracytoplasmic solute receptor protein and the two transmembrane proteins.</text>
</comment>
<evidence type="ECO:0000256" key="4">
    <source>
        <dbReference type="ARBA" id="ARBA00022519"/>
    </source>
</evidence>
<evidence type="ECO:0000313" key="11">
    <source>
        <dbReference type="EMBL" id="BCJ89624.1"/>
    </source>
</evidence>
<feature type="transmembrane region" description="Helical" evidence="9">
    <location>
        <begin position="95"/>
        <end position="119"/>
    </location>
</feature>
<dbReference type="PANTHER" id="PTHR35011">
    <property type="entry name" value="2,3-DIKETO-L-GULONATE TRAP TRANSPORTER SMALL PERMEASE PROTEIN YIAM"/>
    <property type="match status" value="1"/>
</dbReference>
<proteinExistence type="inferred from homology"/>
<sequence length="201" mass="22223">MPLLSLARNLSRFGAFLEIALLVICAGLLSVMFFCVFTGVIVRYVLLVPWAWTEEIARYCLVWFAPMAAAIGVRRGSHFTFQWALMPLSSGMQKLIRQIGNVLIIAFLILFAKLSFGFLDVMEGQTSFVTEIDMRIPAAGLLVGYSMLIVMHGLEVADAVIAYFTEKPFSLRELQEIENMNTLKSGAHSVQTAALPAVPAE</sequence>
<evidence type="ECO:0000256" key="7">
    <source>
        <dbReference type="ARBA" id="ARBA00023136"/>
    </source>
</evidence>
<feature type="transmembrane region" description="Helical" evidence="9">
    <location>
        <begin position="21"/>
        <end position="44"/>
    </location>
</feature>
<dbReference type="GO" id="GO:0022857">
    <property type="term" value="F:transmembrane transporter activity"/>
    <property type="evidence" value="ECO:0007669"/>
    <property type="project" value="UniProtKB-UniRule"/>
</dbReference>
<comment type="function">
    <text evidence="9">Part of the tripartite ATP-independent periplasmic (TRAP) transport system.</text>
</comment>
<dbReference type="InterPro" id="IPR007387">
    <property type="entry name" value="TRAP_DctQ"/>
</dbReference>
<evidence type="ECO:0000259" key="10">
    <source>
        <dbReference type="Pfam" id="PF04290"/>
    </source>
</evidence>
<comment type="similarity">
    <text evidence="8 9">Belongs to the TRAP transporter small permease family.</text>
</comment>
<dbReference type="KEGG" id="tso:IZ6_03590"/>
<dbReference type="Proteomes" id="UP000515317">
    <property type="component" value="Chromosome"/>
</dbReference>
<evidence type="ECO:0000256" key="9">
    <source>
        <dbReference type="RuleBase" id="RU369079"/>
    </source>
</evidence>
<dbReference type="RefSeq" id="WP_222876322.1">
    <property type="nucleotide sequence ID" value="NZ_AP023361.1"/>
</dbReference>
<evidence type="ECO:0000256" key="5">
    <source>
        <dbReference type="ARBA" id="ARBA00022692"/>
    </source>
</evidence>
<keyword evidence="3" id="KW-1003">Cell membrane</keyword>
<feature type="domain" description="Tripartite ATP-independent periplasmic transporters DctQ component" evidence="10">
    <location>
        <begin position="32"/>
        <end position="154"/>
    </location>
</feature>
<accession>A0A6S6QHJ3</accession>
<organism evidence="11 12">
    <name type="scientific">Terrihabitans soli</name>
    <dbReference type="NCBI Taxonomy" id="708113"/>
    <lineage>
        <taxon>Bacteria</taxon>
        <taxon>Pseudomonadati</taxon>
        <taxon>Pseudomonadota</taxon>
        <taxon>Alphaproteobacteria</taxon>
        <taxon>Hyphomicrobiales</taxon>
        <taxon>Terrihabitans</taxon>
    </lineage>
</organism>
<keyword evidence="12" id="KW-1185">Reference proteome</keyword>
<keyword evidence="6 9" id="KW-1133">Transmembrane helix</keyword>
<gene>
    <name evidence="11" type="ORF">IZ6_03590</name>
</gene>
<dbReference type="InterPro" id="IPR055348">
    <property type="entry name" value="DctQ"/>
</dbReference>
<dbReference type="EMBL" id="AP023361">
    <property type="protein sequence ID" value="BCJ89624.1"/>
    <property type="molecule type" value="Genomic_DNA"/>
</dbReference>